<dbReference type="PANTHER" id="PTHR30625:SF15">
    <property type="entry name" value="BIOPOLYMER TRANSPORT PROTEIN EXBB"/>
    <property type="match status" value="1"/>
</dbReference>
<keyword evidence="7" id="KW-0472">Membrane</keyword>
<evidence type="ECO:0000256" key="8">
    <source>
        <dbReference type="RuleBase" id="RU004057"/>
    </source>
</evidence>
<accession>A0A1X9STM3</accession>
<dbReference type="GO" id="GO:0017038">
    <property type="term" value="P:protein import"/>
    <property type="evidence" value="ECO:0007669"/>
    <property type="project" value="TreeGrafter"/>
</dbReference>
<dbReference type="Proteomes" id="UP000194309">
    <property type="component" value="Chromosome"/>
</dbReference>
<reference evidence="10 11" key="1">
    <citation type="journal article" date="2017" name="Genome Biol. Evol.">
        <title>Comparative Genomic Analysis Identifies a Campylobacter Clade Deficient in Selenium Metabolism.</title>
        <authorList>
            <person name="Miller W.G."/>
            <person name="Yee E."/>
            <person name="Lopes B.S."/>
            <person name="Chapman M.H."/>
            <person name="Huynh S."/>
            <person name="Bono J.L."/>
            <person name="Parker C.T."/>
            <person name="Strachan N.J.C."/>
            <person name="Forbes K.J."/>
        </authorList>
    </citation>
    <scope>NUCLEOTIDE SEQUENCE [LARGE SCALE GENOMIC DNA]</scope>
    <source>
        <strain evidence="10 11">NCTC 13003</strain>
    </source>
</reference>
<evidence type="ECO:0000313" key="11">
    <source>
        <dbReference type="Proteomes" id="UP000194309"/>
    </source>
</evidence>
<keyword evidence="2 8" id="KW-0813">Transport</keyword>
<name>A0A1X9STM3_9BACT</name>
<feature type="domain" description="MotA/TolQ/ExbB proton channel" evidence="9">
    <location>
        <begin position="59"/>
        <end position="179"/>
    </location>
</feature>
<dbReference type="AlphaFoldDB" id="A0A1X9STM3"/>
<dbReference type="Pfam" id="PF01618">
    <property type="entry name" value="MotA_ExbB"/>
    <property type="match status" value="1"/>
</dbReference>
<protein>
    <submittedName>
        <fullName evidence="10">Tol-Pal system subunit TolQ</fullName>
    </submittedName>
</protein>
<evidence type="ECO:0000256" key="1">
    <source>
        <dbReference type="ARBA" id="ARBA00004429"/>
    </source>
</evidence>
<comment type="subcellular location">
    <subcellularLocation>
        <location evidence="1">Cell inner membrane</location>
        <topology evidence="1">Multi-pass membrane protein</topology>
    </subcellularLocation>
    <subcellularLocation>
        <location evidence="8">Membrane</location>
        <topology evidence="8">Multi-pass membrane protein</topology>
    </subcellularLocation>
</comment>
<organism evidence="10 11">
    <name type="scientific">Campylobacter devanensis</name>
    <dbReference type="NCBI Taxonomy" id="3161138"/>
    <lineage>
        <taxon>Bacteria</taxon>
        <taxon>Pseudomonadati</taxon>
        <taxon>Campylobacterota</taxon>
        <taxon>Epsilonproteobacteria</taxon>
        <taxon>Campylobacterales</taxon>
        <taxon>Campylobacteraceae</taxon>
        <taxon>Campylobacter</taxon>
    </lineage>
</organism>
<dbReference type="STRING" id="1660064.CIGN_1341"/>
<comment type="similarity">
    <text evidence="8">Belongs to the exbB/tolQ family.</text>
</comment>
<evidence type="ECO:0000259" key="9">
    <source>
        <dbReference type="Pfam" id="PF01618"/>
    </source>
</evidence>
<dbReference type="GO" id="GO:0005886">
    <property type="term" value="C:plasma membrane"/>
    <property type="evidence" value="ECO:0007669"/>
    <property type="project" value="UniProtKB-SubCell"/>
</dbReference>
<evidence type="ECO:0000256" key="5">
    <source>
        <dbReference type="ARBA" id="ARBA00022927"/>
    </source>
</evidence>
<keyword evidence="4" id="KW-0812">Transmembrane</keyword>
<evidence type="ECO:0000256" key="7">
    <source>
        <dbReference type="ARBA" id="ARBA00023136"/>
    </source>
</evidence>
<dbReference type="InterPro" id="IPR050790">
    <property type="entry name" value="ExbB/TolQ_transport"/>
</dbReference>
<accession>A0A381DAX5</accession>
<dbReference type="OrthoDB" id="9805133at2"/>
<proteinExistence type="inferred from homology"/>
<sequence length="189" mass="20465">MESIELLISYLSKSSLVTIVVLAWLSLYFVISFTILFSRYNGLNRWIKREKQSLEAILLGNKLENTDSVLKKCPQSNLSKERLEVFISLAQNNSTSGLTALAIIASTSPFIGLFGTVISILETFAALGQGGGAASLSVIAPAISEALVATGCGIFVAIPAYSFNLLIKRKAYELISLIQRETNLLLSSK</sequence>
<dbReference type="InterPro" id="IPR002898">
    <property type="entry name" value="MotA_ExbB_proton_chnl"/>
</dbReference>
<keyword evidence="11" id="KW-1185">Reference proteome</keyword>
<evidence type="ECO:0000313" key="10">
    <source>
        <dbReference type="EMBL" id="ARQ99596.1"/>
    </source>
</evidence>
<keyword evidence="3" id="KW-1003">Cell membrane</keyword>
<dbReference type="KEGG" id="cdev:CIGN_1341"/>
<evidence type="ECO:0000256" key="2">
    <source>
        <dbReference type="ARBA" id="ARBA00022448"/>
    </source>
</evidence>
<dbReference type="PANTHER" id="PTHR30625">
    <property type="entry name" value="PROTEIN TOLQ"/>
    <property type="match status" value="1"/>
</dbReference>
<keyword evidence="5 8" id="KW-0653">Protein transport</keyword>
<dbReference type="EMBL" id="CP018788">
    <property type="protein sequence ID" value="ARQ99596.1"/>
    <property type="molecule type" value="Genomic_DNA"/>
</dbReference>
<keyword evidence="6" id="KW-1133">Transmembrane helix</keyword>
<evidence type="ECO:0000256" key="6">
    <source>
        <dbReference type="ARBA" id="ARBA00022989"/>
    </source>
</evidence>
<evidence type="ECO:0000256" key="3">
    <source>
        <dbReference type="ARBA" id="ARBA00022475"/>
    </source>
</evidence>
<evidence type="ECO:0000256" key="4">
    <source>
        <dbReference type="ARBA" id="ARBA00022692"/>
    </source>
</evidence>
<gene>
    <name evidence="10" type="primary">tolQ</name>
    <name evidence="10" type="ORF">CIGN_1341</name>
</gene>